<name>A0A1H4CNA0_9BACT</name>
<dbReference type="InterPro" id="IPR052344">
    <property type="entry name" value="Transposase-related"/>
</dbReference>
<dbReference type="PANTHER" id="PTHR33678">
    <property type="entry name" value="BLL1576 PROTEIN"/>
    <property type="match status" value="1"/>
</dbReference>
<dbReference type="STRING" id="551991.SAMN05192529_1072"/>
<dbReference type="NCBIfam" id="NF033517">
    <property type="entry name" value="transpos_IS66"/>
    <property type="match status" value="1"/>
</dbReference>
<feature type="coiled-coil region" evidence="1">
    <location>
        <begin position="9"/>
        <end position="50"/>
    </location>
</feature>
<dbReference type="OrthoDB" id="9760067at2"/>
<organism evidence="6 7">
    <name type="scientific">Arachidicoccus rhizosphaerae</name>
    <dbReference type="NCBI Taxonomy" id="551991"/>
    <lineage>
        <taxon>Bacteria</taxon>
        <taxon>Pseudomonadati</taxon>
        <taxon>Bacteroidota</taxon>
        <taxon>Chitinophagia</taxon>
        <taxon>Chitinophagales</taxon>
        <taxon>Chitinophagaceae</taxon>
        <taxon>Arachidicoccus</taxon>
    </lineage>
</organism>
<reference evidence="6 7" key="1">
    <citation type="submission" date="2016-10" db="EMBL/GenBank/DDBJ databases">
        <authorList>
            <person name="de Groot N.N."/>
        </authorList>
    </citation>
    <scope>NUCLEOTIDE SEQUENCE [LARGE SCALE GENOMIC DNA]</scope>
    <source>
        <strain evidence="6 7">Vu-144</strain>
    </source>
</reference>
<dbReference type="Proteomes" id="UP000199041">
    <property type="component" value="Unassembled WGS sequence"/>
</dbReference>
<dbReference type="InterPro" id="IPR039552">
    <property type="entry name" value="IS66_C"/>
</dbReference>
<feature type="domain" description="Transposase IS66 central" evidence="2">
    <location>
        <begin position="189"/>
        <end position="472"/>
    </location>
</feature>
<accession>A0A1H4CNA0</accession>
<keyword evidence="7" id="KW-1185">Reference proteome</keyword>
<proteinExistence type="predicted"/>
<dbReference type="EMBL" id="FNQY01000014">
    <property type="protein sequence ID" value="SEA34827.1"/>
    <property type="molecule type" value="Genomic_DNA"/>
</dbReference>
<dbReference type="EMBL" id="FNQY01000007">
    <property type="protein sequence ID" value="SEA04631.1"/>
    <property type="molecule type" value="Genomic_DNA"/>
</dbReference>
<evidence type="ECO:0000256" key="1">
    <source>
        <dbReference type="SAM" id="Coils"/>
    </source>
</evidence>
<evidence type="ECO:0000259" key="3">
    <source>
        <dbReference type="Pfam" id="PF13817"/>
    </source>
</evidence>
<keyword evidence="1" id="KW-0175">Coiled coil</keyword>
<gene>
    <name evidence="4" type="ORF">SAMN05192529_1072</name>
    <name evidence="5" type="ORF">SAMN05192529_11499</name>
    <name evidence="6" type="ORF">SAMN05192529_1342</name>
</gene>
<evidence type="ECO:0000313" key="7">
    <source>
        <dbReference type="Proteomes" id="UP000199041"/>
    </source>
</evidence>
<protein>
    <submittedName>
        <fullName evidence="6">Transposase</fullName>
    </submittedName>
</protein>
<evidence type="ECO:0000313" key="6">
    <source>
        <dbReference type="EMBL" id="SEA61925.1"/>
    </source>
</evidence>
<dbReference type="AlphaFoldDB" id="A0A1H4CNA0"/>
<dbReference type="Pfam" id="PF03050">
    <property type="entry name" value="DDE_Tnp_IS66"/>
    <property type="match status" value="1"/>
</dbReference>
<dbReference type="RefSeq" id="WP_091395900.1">
    <property type="nucleotide sequence ID" value="NZ_FNQY01000007.1"/>
</dbReference>
<dbReference type="EMBL" id="FNQY01000034">
    <property type="protein sequence ID" value="SEA61925.1"/>
    <property type="molecule type" value="Genomic_DNA"/>
</dbReference>
<evidence type="ECO:0000313" key="4">
    <source>
        <dbReference type="EMBL" id="SEA04631.1"/>
    </source>
</evidence>
<feature type="domain" description="Transposase IS66 C-terminal" evidence="3">
    <location>
        <begin position="479"/>
        <end position="516"/>
    </location>
</feature>
<dbReference type="InterPro" id="IPR004291">
    <property type="entry name" value="Transposase_IS66_central"/>
</dbReference>
<evidence type="ECO:0000313" key="5">
    <source>
        <dbReference type="EMBL" id="SEA34827.1"/>
    </source>
</evidence>
<dbReference type="PANTHER" id="PTHR33678:SF1">
    <property type="entry name" value="BLL1576 PROTEIN"/>
    <property type="match status" value="1"/>
</dbReference>
<sequence>MSKDLINIVHALIKRVDELTAEVKTLRAENAALLDENKGLKLKVEEQKRIIDEQNRVIYGSKTERFIPLANAAGQVPILFALEEIGNIEVKGVTTVGEKQKPAPVKKMYVRPGRNPFPAHLERNTITQEPQMDLTGYVQIGQDVTERLDYQPSKLTVNRYVYPKYIQIDEQTRVRHIVQAESVQGPIEKGIPEAGLLAAIAVDKFLYHMPIDRQLKRFAYLGVELAAGTVNGWMDSIHVMLAPLMDALKTEVLSGPVLQADESHIRVLDSDKKGKTHRGWMWVYRHPQKRLVLFDYRRGRDKSGPIEMLEDYRGFLQVDGYTCYEDARVGGREDITLVHCHAHSRRYFEKALPYDPVRANHYMTEIQKVYHIEREIKEQQLNDKQIVEVRETRALPILKELKQWLIANASQVLPDSPIGKAIHYALSRWDKLLTYTHYTFIPIDNNGIESLIRSLALGRKNYLFAGSHHGAERIALMYSLMACCKEYSVDPYEYLKDVISRISTHKQKNIKELLPHHWSRADKSAIRQSPEHTAIKYA</sequence>
<dbReference type="Pfam" id="PF13817">
    <property type="entry name" value="DDE_Tnp_IS66_C"/>
    <property type="match status" value="1"/>
</dbReference>
<evidence type="ECO:0000259" key="2">
    <source>
        <dbReference type="Pfam" id="PF03050"/>
    </source>
</evidence>